<sequence>MSSTEDRLESLSTSNRPPSPQESSVAGELQQLCDQKLRVMDTRIAALDRELEDLKAQRAIIKGERDQYADILSARRLLPPEIIGRFMELACLDDNPSSHSLGAYQQVSSFMLVSREWYRTACGVAHFWTELDMNFMDSSAEDTQNGIVKAVKRSARASELPLSLKIAFAAATPTNTRIVEFIHSQVSRLGLLSLRLQVDSIRDLQILDTLFHHSPSSSAPIWPRLHSLRISIQSENDITVDSELSVPVSNFPLLSTAAISSSNVTFAQYQLAWSNLLRLDLGPLRQLKPRQYLSILKECPNLRFLHLRMHHQANSNRSGNLPATTLPNLTHFEFENTDSQEVPMGQILSQLTLPSLQSCTYTILDEGGYYTTIIRKLAELFQRSRCLQSMKYLELNLSRGLANNDTLDTLFGTVPQLTVLKLSGHKMDPDTLDEVPPSVRDLTIKSLYYRIDDARDSFIDYLNSRVASSDVPMKAQLHLADTTRTFALRERLDSLRKNVGSSLDVVMD</sequence>
<reference evidence="3 4" key="1">
    <citation type="submission" date="2019-01" db="EMBL/GenBank/DDBJ databases">
        <title>Draft genome sequence of Psathyrella aberdarensis IHI B618.</title>
        <authorList>
            <person name="Buettner E."/>
            <person name="Kellner H."/>
        </authorList>
    </citation>
    <scope>NUCLEOTIDE SEQUENCE [LARGE SCALE GENOMIC DNA]</scope>
    <source>
        <strain evidence="3 4">IHI B618</strain>
    </source>
</reference>
<proteinExistence type="predicted"/>
<evidence type="ECO:0000256" key="1">
    <source>
        <dbReference type="SAM" id="Coils"/>
    </source>
</evidence>
<feature type="compositionally biased region" description="Polar residues" evidence="2">
    <location>
        <begin position="10"/>
        <end position="24"/>
    </location>
</feature>
<dbReference type="InterPro" id="IPR032675">
    <property type="entry name" value="LRR_dom_sf"/>
</dbReference>
<feature type="coiled-coil region" evidence="1">
    <location>
        <begin position="37"/>
        <end position="64"/>
    </location>
</feature>
<evidence type="ECO:0000256" key="2">
    <source>
        <dbReference type="SAM" id="MobiDB-lite"/>
    </source>
</evidence>
<organism evidence="3 4">
    <name type="scientific">Candolleomyces aberdarensis</name>
    <dbReference type="NCBI Taxonomy" id="2316362"/>
    <lineage>
        <taxon>Eukaryota</taxon>
        <taxon>Fungi</taxon>
        <taxon>Dikarya</taxon>
        <taxon>Basidiomycota</taxon>
        <taxon>Agaricomycotina</taxon>
        <taxon>Agaricomycetes</taxon>
        <taxon>Agaricomycetidae</taxon>
        <taxon>Agaricales</taxon>
        <taxon>Agaricineae</taxon>
        <taxon>Psathyrellaceae</taxon>
        <taxon>Candolleomyces</taxon>
    </lineage>
</organism>
<dbReference type="OrthoDB" id="3069011at2759"/>
<comment type="caution">
    <text evidence="3">The sequence shown here is derived from an EMBL/GenBank/DDBJ whole genome shotgun (WGS) entry which is preliminary data.</text>
</comment>
<evidence type="ECO:0008006" key="5">
    <source>
        <dbReference type="Google" id="ProtNLM"/>
    </source>
</evidence>
<dbReference type="STRING" id="2316362.A0A4Q2D4M4"/>
<accession>A0A4Q2D4M4</accession>
<dbReference type="EMBL" id="SDEE01000959">
    <property type="protein sequence ID" value="RXW13294.1"/>
    <property type="molecule type" value="Genomic_DNA"/>
</dbReference>
<evidence type="ECO:0000313" key="4">
    <source>
        <dbReference type="Proteomes" id="UP000290288"/>
    </source>
</evidence>
<dbReference type="Gene3D" id="3.80.10.10">
    <property type="entry name" value="Ribonuclease Inhibitor"/>
    <property type="match status" value="1"/>
</dbReference>
<feature type="region of interest" description="Disordered" evidence="2">
    <location>
        <begin position="1"/>
        <end position="26"/>
    </location>
</feature>
<gene>
    <name evidence="3" type="ORF">EST38_g12560</name>
</gene>
<evidence type="ECO:0000313" key="3">
    <source>
        <dbReference type="EMBL" id="RXW13294.1"/>
    </source>
</evidence>
<dbReference type="SUPFAM" id="SSF52058">
    <property type="entry name" value="L domain-like"/>
    <property type="match status" value="1"/>
</dbReference>
<name>A0A4Q2D4M4_9AGAR</name>
<protein>
    <recommendedName>
        <fullName evidence="5">F-box domain-containing protein</fullName>
    </recommendedName>
</protein>
<dbReference type="AlphaFoldDB" id="A0A4Q2D4M4"/>
<dbReference type="Proteomes" id="UP000290288">
    <property type="component" value="Unassembled WGS sequence"/>
</dbReference>
<keyword evidence="4" id="KW-1185">Reference proteome</keyword>
<keyword evidence="1" id="KW-0175">Coiled coil</keyword>